<gene>
    <name evidence="4" type="ORF">ACFP85_04785</name>
</gene>
<organism evidence="4 5">
    <name type="scientific">Pseudobowmanella zhangzhouensis</name>
    <dbReference type="NCBI Taxonomy" id="1537679"/>
    <lineage>
        <taxon>Bacteria</taxon>
        <taxon>Pseudomonadati</taxon>
        <taxon>Pseudomonadota</taxon>
        <taxon>Gammaproteobacteria</taxon>
        <taxon>Alteromonadales</taxon>
        <taxon>Alteromonadaceae</taxon>
    </lineage>
</organism>
<comment type="similarity">
    <text evidence="1">Belongs to the glycosyl hydrolase 16 family.</text>
</comment>
<dbReference type="PANTHER" id="PTHR10963">
    <property type="entry name" value="GLYCOSYL HYDROLASE-RELATED"/>
    <property type="match status" value="1"/>
</dbReference>
<dbReference type="InterPro" id="IPR013320">
    <property type="entry name" value="ConA-like_dom_sf"/>
</dbReference>
<feature type="chain" id="PRO_5047029436" evidence="2">
    <location>
        <begin position="19"/>
        <end position="358"/>
    </location>
</feature>
<dbReference type="InterPro" id="IPR050546">
    <property type="entry name" value="Glycosyl_Hydrlase_16"/>
</dbReference>
<dbReference type="CDD" id="cd08023">
    <property type="entry name" value="GH16_laminarinase_like"/>
    <property type="match status" value="1"/>
</dbReference>
<dbReference type="PANTHER" id="PTHR10963:SF55">
    <property type="entry name" value="GLYCOSIDE HYDROLASE FAMILY 16 PROTEIN"/>
    <property type="match status" value="1"/>
</dbReference>
<name>A0ABW1XHP2_9ALTE</name>
<proteinExistence type="inferred from homology"/>
<keyword evidence="4" id="KW-0326">Glycosidase</keyword>
<evidence type="ECO:0000256" key="1">
    <source>
        <dbReference type="ARBA" id="ARBA00006865"/>
    </source>
</evidence>
<sequence length="358" mass="39953">MSKLSTSLVTLAGSTLLAACQTVPSNFADASDKRAVRAEQLTPITKSPNWQLVWQDEFDGEQIDLNKWSFEQNCFGGGNNEQQCYTARPVNSFVKDGLLTIHAQREDFSGPAANDDADDYLTAGTRTLPYTSARLRTKGKGDWRYGRFEIRAKLPTGQGVWPAIWMLPTDWVYGSWPVSGEIDIMEAVNLHTQSDEVGAPPGEREMRVHGTLHYGRHWPENVYTGSGFLLPDGKSPADDFYTYAVEWQAGEIRFYVDDYHYATQTADGWFSQTKTDNRWQDNGHNAPFDQPFHLILNLAIGGGWPEAVNEKGLNPDALPQNMQVDFVRVYQCSVEPDTGAGCEARDPNARHVKGVKAP</sequence>
<protein>
    <submittedName>
        <fullName evidence="4">Glycoside hydrolase family 16 protein</fullName>
        <ecNumber evidence="4">3.2.1.-</ecNumber>
    </submittedName>
</protein>
<dbReference type="PROSITE" id="PS51762">
    <property type="entry name" value="GH16_2"/>
    <property type="match status" value="1"/>
</dbReference>
<reference evidence="5" key="1">
    <citation type="journal article" date="2019" name="Int. J. Syst. Evol. Microbiol.">
        <title>The Global Catalogue of Microorganisms (GCM) 10K type strain sequencing project: providing services to taxonomists for standard genome sequencing and annotation.</title>
        <authorList>
            <consortium name="The Broad Institute Genomics Platform"/>
            <consortium name="The Broad Institute Genome Sequencing Center for Infectious Disease"/>
            <person name="Wu L."/>
            <person name="Ma J."/>
        </authorList>
    </citation>
    <scope>NUCLEOTIDE SEQUENCE [LARGE SCALE GENOMIC DNA]</scope>
    <source>
        <strain evidence="5">CGMCC 1.16031</strain>
    </source>
</reference>
<keyword evidence="2" id="KW-0732">Signal</keyword>
<keyword evidence="4" id="KW-0378">Hydrolase</keyword>
<dbReference type="Pfam" id="PF00722">
    <property type="entry name" value="Glyco_hydro_16"/>
    <property type="match status" value="1"/>
</dbReference>
<dbReference type="EC" id="3.2.1.-" evidence="4"/>
<dbReference type="SUPFAM" id="SSF49899">
    <property type="entry name" value="Concanavalin A-like lectins/glucanases"/>
    <property type="match status" value="1"/>
</dbReference>
<dbReference type="Gene3D" id="2.60.120.200">
    <property type="match status" value="1"/>
</dbReference>
<evidence type="ECO:0000313" key="5">
    <source>
        <dbReference type="Proteomes" id="UP001596364"/>
    </source>
</evidence>
<feature type="signal peptide" evidence="2">
    <location>
        <begin position="1"/>
        <end position="18"/>
    </location>
</feature>
<dbReference type="PROSITE" id="PS51257">
    <property type="entry name" value="PROKAR_LIPOPROTEIN"/>
    <property type="match status" value="1"/>
</dbReference>
<evidence type="ECO:0000256" key="2">
    <source>
        <dbReference type="SAM" id="SignalP"/>
    </source>
</evidence>
<dbReference type="GO" id="GO:0016798">
    <property type="term" value="F:hydrolase activity, acting on glycosyl bonds"/>
    <property type="evidence" value="ECO:0007669"/>
    <property type="project" value="UniProtKB-KW"/>
</dbReference>
<comment type="caution">
    <text evidence="4">The sequence shown here is derived from an EMBL/GenBank/DDBJ whole genome shotgun (WGS) entry which is preliminary data.</text>
</comment>
<accession>A0ABW1XHP2</accession>
<keyword evidence="5" id="KW-1185">Reference proteome</keyword>
<feature type="domain" description="GH16" evidence="3">
    <location>
        <begin position="47"/>
        <end position="335"/>
    </location>
</feature>
<evidence type="ECO:0000259" key="3">
    <source>
        <dbReference type="PROSITE" id="PS51762"/>
    </source>
</evidence>
<dbReference type="RefSeq" id="WP_131257247.1">
    <property type="nucleotide sequence ID" value="NZ_JBHSUS010000001.1"/>
</dbReference>
<evidence type="ECO:0000313" key="4">
    <source>
        <dbReference type="EMBL" id="MFC6439463.1"/>
    </source>
</evidence>
<dbReference type="EMBL" id="JBHSUS010000001">
    <property type="protein sequence ID" value="MFC6439463.1"/>
    <property type="molecule type" value="Genomic_DNA"/>
</dbReference>
<dbReference type="InterPro" id="IPR000757">
    <property type="entry name" value="Beta-glucanase-like"/>
</dbReference>
<dbReference type="Proteomes" id="UP001596364">
    <property type="component" value="Unassembled WGS sequence"/>
</dbReference>